<gene>
    <name evidence="2" type="ORF">I79_016063</name>
</gene>
<protein>
    <submittedName>
        <fullName evidence="2">Arf-GAP with Rho-GAP domain, ANK repeat and PH domain-containing protein 3</fullName>
    </submittedName>
</protein>
<feature type="region of interest" description="Disordered" evidence="1">
    <location>
        <begin position="109"/>
        <end position="215"/>
    </location>
</feature>
<evidence type="ECO:0000256" key="1">
    <source>
        <dbReference type="SAM" id="MobiDB-lite"/>
    </source>
</evidence>
<feature type="compositionally biased region" description="Polar residues" evidence="1">
    <location>
        <begin position="50"/>
        <end position="65"/>
    </location>
</feature>
<sequence>MWDWTTSILKAQHDDQQSVVLRRHSSSDLARQKFSTMPLLPIRGDDSGATLLSANQTLPMKSPQGSVEEQDELEEPVYEEPVYEEVGAFPELTKDTAAFSSTWEWTAKSKTPLASHRSFDQTPVSKASQEEKTPDYSPGPPSKSGPQARGSLEEQLLQELNNLILRKGEPATCPESPSQPTSPQAPSATSISTQAPSLPTQTPNTSNLASSQPLT</sequence>
<evidence type="ECO:0000313" key="2">
    <source>
        <dbReference type="EMBL" id="EGW13455.1"/>
    </source>
</evidence>
<reference evidence="3" key="1">
    <citation type="journal article" date="2011" name="Nat. Biotechnol.">
        <title>The genomic sequence of the Chinese hamster ovary (CHO)-K1 cell line.</title>
        <authorList>
            <person name="Xu X."/>
            <person name="Nagarajan H."/>
            <person name="Lewis N.E."/>
            <person name="Pan S."/>
            <person name="Cai Z."/>
            <person name="Liu X."/>
            <person name="Chen W."/>
            <person name="Xie M."/>
            <person name="Wang W."/>
            <person name="Hammond S."/>
            <person name="Andersen M.R."/>
            <person name="Neff N."/>
            <person name="Passarelli B."/>
            <person name="Koh W."/>
            <person name="Fan H.C."/>
            <person name="Wang J."/>
            <person name="Gui Y."/>
            <person name="Lee K.H."/>
            <person name="Betenbaugh M.J."/>
            <person name="Quake S.R."/>
            <person name="Famili I."/>
            <person name="Palsson B.O."/>
            <person name="Wang J."/>
        </authorList>
    </citation>
    <scope>NUCLEOTIDE SEQUENCE [LARGE SCALE GENOMIC DNA]</scope>
    <source>
        <strain evidence="3">CHO K1 cell line</strain>
    </source>
</reference>
<dbReference type="Proteomes" id="UP000001075">
    <property type="component" value="Unassembled WGS sequence"/>
</dbReference>
<feature type="compositionally biased region" description="Low complexity" evidence="1">
    <location>
        <begin position="153"/>
        <end position="163"/>
    </location>
</feature>
<evidence type="ECO:0000313" key="3">
    <source>
        <dbReference type="Proteomes" id="UP000001075"/>
    </source>
</evidence>
<dbReference type="STRING" id="10029.G3HYD8"/>
<organism evidence="2 3">
    <name type="scientific">Cricetulus griseus</name>
    <name type="common">Chinese hamster</name>
    <name type="synonym">Cricetulus barabensis griseus</name>
    <dbReference type="NCBI Taxonomy" id="10029"/>
    <lineage>
        <taxon>Eukaryota</taxon>
        <taxon>Metazoa</taxon>
        <taxon>Chordata</taxon>
        <taxon>Craniata</taxon>
        <taxon>Vertebrata</taxon>
        <taxon>Euteleostomi</taxon>
        <taxon>Mammalia</taxon>
        <taxon>Eutheria</taxon>
        <taxon>Euarchontoglires</taxon>
        <taxon>Glires</taxon>
        <taxon>Rodentia</taxon>
        <taxon>Myomorpha</taxon>
        <taxon>Muroidea</taxon>
        <taxon>Cricetidae</taxon>
        <taxon>Cricetinae</taxon>
        <taxon>Cricetulus</taxon>
    </lineage>
</organism>
<dbReference type="AlphaFoldDB" id="G3HYD8"/>
<feature type="compositionally biased region" description="Low complexity" evidence="1">
    <location>
        <begin position="176"/>
        <end position="190"/>
    </location>
</feature>
<feature type="compositionally biased region" description="Acidic residues" evidence="1">
    <location>
        <begin position="68"/>
        <end position="79"/>
    </location>
</feature>
<proteinExistence type="predicted"/>
<dbReference type="EMBL" id="JH000920">
    <property type="protein sequence ID" value="EGW13455.1"/>
    <property type="molecule type" value="Genomic_DNA"/>
</dbReference>
<dbReference type="InParanoid" id="G3HYD8"/>
<feature type="compositionally biased region" description="Polar residues" evidence="1">
    <location>
        <begin position="191"/>
        <end position="215"/>
    </location>
</feature>
<name>G3HYD8_CRIGR</name>
<accession>G3HYD8</accession>
<feature type="region of interest" description="Disordered" evidence="1">
    <location>
        <begin position="40"/>
        <end position="79"/>
    </location>
</feature>